<dbReference type="SMART" id="SM00213">
    <property type="entry name" value="UBQ"/>
    <property type="match status" value="1"/>
</dbReference>
<dbReference type="SUPFAM" id="SSF54236">
    <property type="entry name" value="Ubiquitin-like"/>
    <property type="match status" value="1"/>
</dbReference>
<keyword evidence="3" id="KW-1185">Reference proteome</keyword>
<dbReference type="GeneID" id="54410911"/>
<protein>
    <submittedName>
        <fullName evidence="2">Integral membrane protein</fullName>
    </submittedName>
</protein>
<reference evidence="2" key="1">
    <citation type="journal article" date="2020" name="Stud. Mycol.">
        <title>101 Dothideomycetes genomes: a test case for predicting lifestyles and emergence of pathogens.</title>
        <authorList>
            <person name="Haridas S."/>
            <person name="Albert R."/>
            <person name="Binder M."/>
            <person name="Bloem J."/>
            <person name="Labutti K."/>
            <person name="Salamov A."/>
            <person name="Andreopoulos B."/>
            <person name="Baker S."/>
            <person name="Barry K."/>
            <person name="Bills G."/>
            <person name="Bluhm B."/>
            <person name="Cannon C."/>
            <person name="Castanera R."/>
            <person name="Culley D."/>
            <person name="Daum C."/>
            <person name="Ezra D."/>
            <person name="Gonzalez J."/>
            <person name="Henrissat B."/>
            <person name="Kuo A."/>
            <person name="Liang C."/>
            <person name="Lipzen A."/>
            <person name="Lutzoni F."/>
            <person name="Magnuson J."/>
            <person name="Mondo S."/>
            <person name="Nolan M."/>
            <person name="Ohm R."/>
            <person name="Pangilinan J."/>
            <person name="Park H.-J."/>
            <person name="Ramirez L."/>
            <person name="Alfaro M."/>
            <person name="Sun H."/>
            <person name="Tritt A."/>
            <person name="Yoshinaga Y."/>
            <person name="Zwiers L.-H."/>
            <person name="Turgeon B."/>
            <person name="Goodwin S."/>
            <person name="Spatafora J."/>
            <person name="Crous P."/>
            <person name="Grigoriev I."/>
        </authorList>
    </citation>
    <scope>NUCLEOTIDE SEQUENCE</scope>
    <source>
        <strain evidence="2">CBS 119687</strain>
    </source>
</reference>
<evidence type="ECO:0000313" key="2">
    <source>
        <dbReference type="EMBL" id="KAF2128768.1"/>
    </source>
</evidence>
<organism evidence="2 3">
    <name type="scientific">Dothidotthia symphoricarpi CBS 119687</name>
    <dbReference type="NCBI Taxonomy" id="1392245"/>
    <lineage>
        <taxon>Eukaryota</taxon>
        <taxon>Fungi</taxon>
        <taxon>Dikarya</taxon>
        <taxon>Ascomycota</taxon>
        <taxon>Pezizomycotina</taxon>
        <taxon>Dothideomycetes</taxon>
        <taxon>Pleosporomycetidae</taxon>
        <taxon>Pleosporales</taxon>
        <taxon>Dothidotthiaceae</taxon>
        <taxon>Dothidotthia</taxon>
    </lineage>
</organism>
<feature type="domain" description="Ubiquitin-like" evidence="1">
    <location>
        <begin position="201"/>
        <end position="274"/>
    </location>
</feature>
<dbReference type="RefSeq" id="XP_033523157.1">
    <property type="nucleotide sequence ID" value="XM_033670479.1"/>
</dbReference>
<dbReference type="Proteomes" id="UP000799771">
    <property type="component" value="Unassembled WGS sequence"/>
</dbReference>
<evidence type="ECO:0000313" key="3">
    <source>
        <dbReference type="Proteomes" id="UP000799771"/>
    </source>
</evidence>
<dbReference type="Pfam" id="PF00240">
    <property type="entry name" value="ubiquitin"/>
    <property type="match status" value="1"/>
</dbReference>
<evidence type="ECO:0000259" key="1">
    <source>
        <dbReference type="PROSITE" id="PS50053"/>
    </source>
</evidence>
<dbReference type="PANTHER" id="PTHR10666">
    <property type="entry name" value="UBIQUITIN"/>
    <property type="match status" value="1"/>
</dbReference>
<dbReference type="AlphaFoldDB" id="A0A6A6ACX9"/>
<dbReference type="EMBL" id="ML977507">
    <property type="protein sequence ID" value="KAF2128768.1"/>
    <property type="molecule type" value="Genomic_DNA"/>
</dbReference>
<dbReference type="PRINTS" id="PR00348">
    <property type="entry name" value="UBIQUITIN"/>
</dbReference>
<name>A0A6A6ACX9_9PLEO</name>
<sequence>MANALSMELKNDCVIVNNDLKISFQRTIRVPDNNQTSFLPPNLGAFPIKPVSQHVNKLPAAMSAKGGVFFPMHQSEAMWIDFTVDKRQAYLIKIYVGGVNAISGESAVEDASTRLRRQQKQANQSSLQDYIVVPGQRWLDGIAASDGTVRQFVSMPFGSRHSVEHQVTGRDAAGGIQIEVTPYKPYQRPVVLSRPEYGHIIYVKSIYGDVITLKTRKDASINTLKAMICHQEGHPPDEQRLIFAGKQLEDYRTLADYNIGSESMMHLVFRLQGGGGYEMTVAAGGKIQQVIKADKNGEGWLSDRTTVFNVQILNAAVYKAVTGDAPPSKPPNAETYKENGLPFFKMYEEPSGISGDFGLVKSVAQIDETEEEEVKPNVIFIGHGDGRKADSDPVPTVGLTNPNGPLREFRTLCDLVKEYGGYHVARF</sequence>
<dbReference type="InterPro" id="IPR029071">
    <property type="entry name" value="Ubiquitin-like_domsf"/>
</dbReference>
<proteinExistence type="predicted"/>
<accession>A0A6A6ACX9</accession>
<dbReference type="PROSITE" id="PS50053">
    <property type="entry name" value="UBIQUITIN_2"/>
    <property type="match status" value="1"/>
</dbReference>
<dbReference type="Gene3D" id="3.10.20.90">
    <property type="entry name" value="Phosphatidylinositol 3-kinase Catalytic Subunit, Chain A, domain 1"/>
    <property type="match status" value="1"/>
</dbReference>
<dbReference type="InterPro" id="IPR050158">
    <property type="entry name" value="Ubiquitin_ubiquitin-like"/>
</dbReference>
<dbReference type="OrthoDB" id="428577at2759"/>
<dbReference type="InterPro" id="IPR019956">
    <property type="entry name" value="Ubiquitin_dom"/>
</dbReference>
<gene>
    <name evidence="2" type="ORF">P153DRAFT_385975</name>
</gene>
<dbReference type="InterPro" id="IPR000626">
    <property type="entry name" value="Ubiquitin-like_dom"/>
</dbReference>